<feature type="domain" description="Pentatricopeptide repeat-containing protein-mitochondrial" evidence="3">
    <location>
        <begin position="469"/>
        <end position="589"/>
    </location>
</feature>
<feature type="repeat" description="PPR" evidence="2">
    <location>
        <begin position="597"/>
        <end position="631"/>
    </location>
</feature>
<sequence length="825" mass="94160">MLLKFHPLCLNDVNALAPTSTSTSTSILPENNNFVRILHSPNSTKHVIEHQHTPPKSLNLEQDLGILKKRVDRSVVLQHNKVHIRCLTKWVCYGGRIPSILQALSTVQDLDEALMPWQEALTCKEISIILKEQVSWERALQIFEWLEKRCCYELNVIHYNIIFRVLGEAQKWCLVESLWDEMNARGVEPVNSTYGTLIDVYGKGGQRKDKALVWLKKMRSQGMEPDEITMGIVVQLHKRNGEYQKAHEFFSKWYSTGEPLRLRRSNNTSKVGHNVLSYTNVCLSSRTYNTLIDMYGKAGQLWAAFEIFAKMIKQGVSLTTVTLNTMIHLYGNHGCLEKVSLLLQRMVELRCLPDARTYNILISVYIKHNNINLAVRYFAMMKETCLEPDLVSYRTLLHAYSTRKMVHEAEEHMQEMDEKGLEIDEFAQSAVTRMYVELRMLKKSWLWFRRFHLAGSITSDCYSAIIDAYGQQGYTLEAERVFNCCKERKKLGVLVFNVMIKAYGVGKCYDKACQLFDSMETYGFVADNCSYSSLVHILATGDRPHIAKAYLKRMQEAGLVTDCIPYAAVITSFGKLGQLEQAKGLYKEMIGYNVQPDVIIYGVLINAFADAGSVKEAVSYLDEMQRAGFQRNPTIDNSLMKLYTKVGYLKEAQETYKLLQSSEQGPSIFSSNCMLDLYTERLMVEQAIEIFESLKQKGVANEFSYAMMLRMYKKIGRLDEAIQIAKQMRNLGLVTDLLSYNNIIGLYSLARTPQEATKTFKEMAKSGIQPDDFTFSALGQCLLNYGVSKQDIGKLEVMVKKDAPNALQEWMLMLSSVLGIDGYTY</sequence>
<evidence type="ECO:0000259" key="3">
    <source>
        <dbReference type="Pfam" id="PF23276"/>
    </source>
</evidence>
<feature type="repeat" description="PPR" evidence="2">
    <location>
        <begin position="190"/>
        <end position="225"/>
    </location>
</feature>
<dbReference type="Pfam" id="PF01535">
    <property type="entry name" value="PPR"/>
    <property type="match status" value="3"/>
</dbReference>
<evidence type="ECO:0000256" key="1">
    <source>
        <dbReference type="ARBA" id="ARBA00022737"/>
    </source>
</evidence>
<protein>
    <submittedName>
        <fullName evidence="5 6">Pentatricopeptide repeat-containing protein At3g23020</fullName>
    </submittedName>
</protein>
<reference evidence="5 6" key="2">
    <citation type="submission" date="2025-04" db="UniProtKB">
        <authorList>
            <consortium name="RefSeq"/>
        </authorList>
    </citation>
    <scope>IDENTIFICATION</scope>
    <source>
        <tissue evidence="5 6">Whole plant</tissue>
    </source>
</reference>
<dbReference type="Proteomes" id="UP000515211">
    <property type="component" value="Chromosome 2"/>
</dbReference>
<dbReference type="KEGG" id="adu:107473600"/>
<name>A0A6P5N0B3_ARADU</name>
<keyword evidence="4" id="KW-1185">Reference proteome</keyword>
<evidence type="ECO:0000313" key="7">
    <source>
        <dbReference type="RefSeq" id="XP_052113049.1"/>
    </source>
</evidence>
<dbReference type="InterPro" id="IPR057027">
    <property type="entry name" value="TPR_mt"/>
</dbReference>
<proteinExistence type="predicted"/>
<dbReference type="RefSeq" id="XP_052113050.1">
    <property type="nucleotide sequence ID" value="XM_052257090.1"/>
</dbReference>
<dbReference type="Pfam" id="PF13812">
    <property type="entry name" value="PPR_3"/>
    <property type="match status" value="1"/>
</dbReference>
<dbReference type="AlphaFoldDB" id="A0A6P5N0B3"/>
<feature type="repeat" description="PPR" evidence="2">
    <location>
        <begin position="492"/>
        <end position="526"/>
    </location>
</feature>
<feature type="repeat" description="PPR" evidence="2">
    <location>
        <begin position="155"/>
        <end position="189"/>
    </location>
</feature>
<dbReference type="Gene3D" id="1.25.40.10">
    <property type="entry name" value="Tetratricopeptide repeat domain"/>
    <property type="match status" value="5"/>
</dbReference>
<dbReference type="NCBIfam" id="TIGR00756">
    <property type="entry name" value="PPR"/>
    <property type="match status" value="9"/>
</dbReference>
<feature type="repeat" description="PPR" evidence="2">
    <location>
        <begin position="319"/>
        <end position="353"/>
    </location>
</feature>
<evidence type="ECO:0000313" key="5">
    <source>
        <dbReference type="RefSeq" id="XP_052113046.1"/>
    </source>
</evidence>
<dbReference type="InterPro" id="IPR002885">
    <property type="entry name" value="PPR_rpt"/>
</dbReference>
<evidence type="ECO:0000313" key="6">
    <source>
        <dbReference type="RefSeq" id="XP_052113048.1"/>
    </source>
</evidence>
<dbReference type="RefSeq" id="XP_052113048.1">
    <property type="nucleotide sequence ID" value="XM_052257088.1"/>
</dbReference>
<evidence type="ECO:0000313" key="4">
    <source>
        <dbReference type="Proteomes" id="UP000515211"/>
    </source>
</evidence>
<evidence type="ECO:0000313" key="8">
    <source>
        <dbReference type="RefSeq" id="XP_052113050.1"/>
    </source>
</evidence>
<dbReference type="RefSeq" id="XP_052113046.1">
    <property type="nucleotide sequence ID" value="XM_052257086.1"/>
</dbReference>
<feature type="repeat" description="PPR" evidence="2">
    <location>
        <begin position="736"/>
        <end position="770"/>
    </location>
</feature>
<gene>
    <name evidence="5 6 7 8" type="primary">LOC107473600</name>
</gene>
<feature type="repeat" description="PPR" evidence="2">
    <location>
        <begin position="562"/>
        <end position="596"/>
    </location>
</feature>
<dbReference type="RefSeq" id="XP_052113049.1">
    <property type="nucleotide sequence ID" value="XM_052257089.1"/>
</dbReference>
<dbReference type="PANTHER" id="PTHR45613:SF9">
    <property type="entry name" value="MITOCHONDRIAL GROUP I INTRON SPLICING FACTOR CCM1"/>
    <property type="match status" value="1"/>
</dbReference>
<dbReference type="InterPro" id="IPR011990">
    <property type="entry name" value="TPR-like_helical_dom_sf"/>
</dbReference>
<dbReference type="Pfam" id="PF23276">
    <property type="entry name" value="TPR_24"/>
    <property type="match status" value="1"/>
</dbReference>
<reference evidence="4" key="1">
    <citation type="journal article" date="2016" name="Nat. Genet.">
        <title>The genome sequences of Arachis duranensis and Arachis ipaensis, the diploid ancestors of cultivated peanut.</title>
        <authorList>
            <person name="Bertioli D.J."/>
            <person name="Cannon S.B."/>
            <person name="Froenicke L."/>
            <person name="Huang G."/>
            <person name="Farmer A.D."/>
            <person name="Cannon E.K."/>
            <person name="Liu X."/>
            <person name="Gao D."/>
            <person name="Clevenger J."/>
            <person name="Dash S."/>
            <person name="Ren L."/>
            <person name="Moretzsohn M.C."/>
            <person name="Shirasawa K."/>
            <person name="Huang W."/>
            <person name="Vidigal B."/>
            <person name="Abernathy B."/>
            <person name="Chu Y."/>
            <person name="Niederhuth C.E."/>
            <person name="Umale P."/>
            <person name="Araujo A.C."/>
            <person name="Kozik A."/>
            <person name="Kim K.D."/>
            <person name="Burow M.D."/>
            <person name="Varshney R.K."/>
            <person name="Wang X."/>
            <person name="Zhang X."/>
            <person name="Barkley N."/>
            <person name="Guimaraes P.M."/>
            <person name="Isobe S."/>
            <person name="Guo B."/>
            <person name="Liao B."/>
            <person name="Stalker H.T."/>
            <person name="Schmitz R.J."/>
            <person name="Scheffler B.E."/>
            <person name="Leal-Bertioli S.C."/>
            <person name="Xun X."/>
            <person name="Jackson S.A."/>
            <person name="Michelmore R."/>
            <person name="Ozias-Akins P."/>
        </authorList>
    </citation>
    <scope>NUCLEOTIDE SEQUENCE [LARGE SCALE GENOMIC DNA]</scope>
    <source>
        <strain evidence="4">cv. V14167</strain>
    </source>
</reference>
<dbReference type="Pfam" id="PF13041">
    <property type="entry name" value="PPR_2"/>
    <property type="match status" value="3"/>
</dbReference>
<accession>A0A6P5N0B3</accession>
<dbReference type="PANTHER" id="PTHR45613">
    <property type="entry name" value="PENTATRICOPEPTIDE REPEAT-CONTAINING PROTEIN"/>
    <property type="match status" value="1"/>
</dbReference>
<keyword evidence="1" id="KW-0677">Repeat</keyword>
<dbReference type="PROSITE" id="PS51375">
    <property type="entry name" value="PPR"/>
    <property type="match status" value="11"/>
</dbReference>
<organism evidence="4 7">
    <name type="scientific">Arachis duranensis</name>
    <name type="common">Wild peanut</name>
    <dbReference type="NCBI Taxonomy" id="130453"/>
    <lineage>
        <taxon>Eukaryota</taxon>
        <taxon>Viridiplantae</taxon>
        <taxon>Streptophyta</taxon>
        <taxon>Embryophyta</taxon>
        <taxon>Tracheophyta</taxon>
        <taxon>Spermatophyta</taxon>
        <taxon>Magnoliopsida</taxon>
        <taxon>eudicotyledons</taxon>
        <taxon>Gunneridae</taxon>
        <taxon>Pentapetalae</taxon>
        <taxon>rosids</taxon>
        <taxon>fabids</taxon>
        <taxon>Fabales</taxon>
        <taxon>Fabaceae</taxon>
        <taxon>Papilionoideae</taxon>
        <taxon>50 kb inversion clade</taxon>
        <taxon>dalbergioids sensu lato</taxon>
        <taxon>Dalbergieae</taxon>
        <taxon>Pterocarpus clade</taxon>
        <taxon>Arachis</taxon>
    </lineage>
</organism>
<feature type="repeat" description="PPR" evidence="2">
    <location>
        <begin position="354"/>
        <end position="388"/>
    </location>
</feature>
<feature type="repeat" description="PPR" evidence="2">
    <location>
        <begin position="701"/>
        <end position="735"/>
    </location>
</feature>
<evidence type="ECO:0000256" key="2">
    <source>
        <dbReference type="PROSITE-ProRule" id="PRU00708"/>
    </source>
</evidence>
<dbReference type="SUPFAM" id="SSF81901">
    <property type="entry name" value="HCP-like"/>
    <property type="match status" value="2"/>
</dbReference>
<dbReference type="Pfam" id="PF12854">
    <property type="entry name" value="PPR_1"/>
    <property type="match status" value="1"/>
</dbReference>
<feature type="repeat" description="PPR" evidence="2">
    <location>
        <begin position="389"/>
        <end position="423"/>
    </location>
</feature>
<feature type="repeat" description="PPR" evidence="2">
    <location>
        <begin position="284"/>
        <end position="318"/>
    </location>
</feature>
<dbReference type="GeneID" id="107473600"/>